<protein>
    <submittedName>
        <fullName evidence="2">Uncharacterized protein</fullName>
    </submittedName>
</protein>
<gene>
    <name evidence="2" type="ORF">GCM10023321_50350</name>
</gene>
<feature type="region of interest" description="Disordered" evidence="1">
    <location>
        <begin position="1"/>
        <end position="35"/>
    </location>
</feature>
<feature type="region of interest" description="Disordered" evidence="1">
    <location>
        <begin position="156"/>
        <end position="177"/>
    </location>
</feature>
<feature type="region of interest" description="Disordered" evidence="1">
    <location>
        <begin position="310"/>
        <end position="350"/>
    </location>
</feature>
<evidence type="ECO:0000313" key="2">
    <source>
        <dbReference type="EMBL" id="GAA5163448.1"/>
    </source>
</evidence>
<feature type="compositionally biased region" description="Basic and acidic residues" evidence="1">
    <location>
        <begin position="965"/>
        <end position="975"/>
    </location>
</feature>
<feature type="region of interest" description="Disordered" evidence="1">
    <location>
        <begin position="239"/>
        <end position="262"/>
    </location>
</feature>
<evidence type="ECO:0000313" key="3">
    <source>
        <dbReference type="Proteomes" id="UP001428817"/>
    </source>
</evidence>
<feature type="region of interest" description="Disordered" evidence="1">
    <location>
        <begin position="76"/>
        <end position="116"/>
    </location>
</feature>
<feature type="region of interest" description="Disordered" evidence="1">
    <location>
        <begin position="579"/>
        <end position="615"/>
    </location>
</feature>
<dbReference type="Proteomes" id="UP001428817">
    <property type="component" value="Unassembled WGS sequence"/>
</dbReference>
<feature type="compositionally biased region" description="Basic and acidic residues" evidence="1">
    <location>
        <begin position="862"/>
        <end position="895"/>
    </location>
</feature>
<feature type="compositionally biased region" description="Basic and acidic residues" evidence="1">
    <location>
        <begin position="909"/>
        <end position="938"/>
    </location>
</feature>
<dbReference type="EMBL" id="BAABJP010000029">
    <property type="protein sequence ID" value="GAA5163448.1"/>
    <property type="molecule type" value="Genomic_DNA"/>
</dbReference>
<reference evidence="3" key="1">
    <citation type="journal article" date="2019" name="Int. J. Syst. Evol. Microbiol.">
        <title>The Global Catalogue of Microorganisms (GCM) 10K type strain sequencing project: providing services to taxonomists for standard genome sequencing and annotation.</title>
        <authorList>
            <consortium name="The Broad Institute Genomics Platform"/>
            <consortium name="The Broad Institute Genome Sequencing Center for Infectious Disease"/>
            <person name="Wu L."/>
            <person name="Ma J."/>
        </authorList>
    </citation>
    <scope>NUCLEOTIDE SEQUENCE [LARGE SCALE GENOMIC DNA]</scope>
    <source>
        <strain evidence="3">JCM 18303</strain>
    </source>
</reference>
<feature type="compositionally biased region" description="Basic and acidic residues" evidence="1">
    <location>
        <begin position="1"/>
        <end position="13"/>
    </location>
</feature>
<feature type="compositionally biased region" description="Basic and acidic residues" evidence="1">
    <location>
        <begin position="599"/>
        <end position="608"/>
    </location>
</feature>
<evidence type="ECO:0000256" key="1">
    <source>
        <dbReference type="SAM" id="MobiDB-lite"/>
    </source>
</evidence>
<comment type="caution">
    <text evidence="2">The sequence shown here is derived from an EMBL/GenBank/DDBJ whole genome shotgun (WGS) entry which is preliminary data.</text>
</comment>
<sequence>MLCHGQIDDKAVRADPGGELFGQKRPSRPSQRVGDLRLEVPDQVPGRRRSEVAELAEEGVTLRAVPFRVDGGRREVCRPLGGQPPVDVVSGERSQRDSEQLGCFPHRRPGSAEPLAEVRPVPDQIRGLDRRRPDAVQVQDQNTQPKRVVLTGLGPREERGDLIPPVRGEQDGPTVGQMDREQFVGDPRQPGLAEPLGGRFGVEDQYQCRHSAQLYQQSVVENDEPVQLGHPVQQVPPLLRSHPPGRHGTNTFRRPVTPGTPRGQQLVHPLFAGLTHRRNVSQHDRRRQWQLLDPVFGPLRVRDPRALPLVELPPRPERSKRQPRHLPPVRIHRPDTIDVGGDEQQHPKLPVPYRKPLVDLFVQPVDLVEPATPLGPHTGHVDPAQPRVIPRKELLARRRQRLPHRPVLDVGQPDRPPTARLHGNRATLTARQRVTFGVRPGLEETPHRLDHRRDSSQDRLRRDIGTAGLESQIRADRGEGVQGAVGQLRHPAAFGRFIPDSPHQGDRTRDGGAGTGKHPAQLATALRARGQVLKVFLDLGQTLHHREVVERYRKQRPMRGIHLSTGGGHRRVELAHVGEGEPRGVPGVITGGHAHRRGQHEEPRERDNPGQVGGPPVLDIDAAEDDRDDVGEIDTGFLACLADKCRQRGLTGIDHPALDRPHTAVTAPDEQHPPFPAYPGDHDRIDSGVLTPKAEVSASPAGAAGRVQWQPAPVQLERDQRGGQALPPLGGRDVRRAVAQLRPCGGDLGGQPGRTQLLGSDIHGSVAPPAHRPRAQGLRHLGTRVIDRSVFPGLPALGDRAQPDQHGDRGDQPGHGHHEGHHSAGQLDDPEQQGRAAGQERPAGRAACLPDETQRAQGTPADHGHHGSEQQKHRCATTEDREPDNHQQRRTEHARQRPNAASLIELPEADQHDPEQDRRPQQRHPRSDQDHAERDGHHAARQQKPAGPRARGQNTGGEPPLEPSEDARQADETSGLRHMGLAPSHQHPHFNEGGRSGGVPAGKRLGGRMPARPAVGRFAAGTPTAAGRPSCVGTPACRPARTRAVGS</sequence>
<organism evidence="2 3">
    <name type="scientific">Pseudonocardia eucalypti</name>
    <dbReference type="NCBI Taxonomy" id="648755"/>
    <lineage>
        <taxon>Bacteria</taxon>
        <taxon>Bacillati</taxon>
        <taxon>Actinomycetota</taxon>
        <taxon>Actinomycetes</taxon>
        <taxon>Pseudonocardiales</taxon>
        <taxon>Pseudonocardiaceae</taxon>
        <taxon>Pseudonocardia</taxon>
    </lineage>
</organism>
<name>A0ABP9QKF9_9PSEU</name>
<keyword evidence="3" id="KW-1185">Reference proteome</keyword>
<accession>A0ABP9QKF9</accession>
<feature type="compositionally biased region" description="Basic and acidic residues" evidence="1">
    <location>
        <begin position="801"/>
        <end position="817"/>
    </location>
</feature>
<feature type="region of interest" description="Disordered" evidence="1">
    <location>
        <begin position="439"/>
        <end position="479"/>
    </location>
</feature>
<proteinExistence type="predicted"/>
<feature type="region of interest" description="Disordered" evidence="1">
    <location>
        <begin position="744"/>
        <end position="774"/>
    </location>
</feature>
<feature type="region of interest" description="Disordered" evidence="1">
    <location>
        <begin position="793"/>
        <end position="1047"/>
    </location>
</feature>
<feature type="compositionally biased region" description="Basic and acidic residues" evidence="1">
    <location>
        <begin position="441"/>
        <end position="464"/>
    </location>
</feature>
<feature type="region of interest" description="Disordered" evidence="1">
    <location>
        <begin position="494"/>
        <end position="518"/>
    </location>
</feature>